<organism evidence="5 6">
    <name type="scientific">Hanseniaspora guilliermondii</name>
    <dbReference type="NCBI Taxonomy" id="56406"/>
    <lineage>
        <taxon>Eukaryota</taxon>
        <taxon>Fungi</taxon>
        <taxon>Dikarya</taxon>
        <taxon>Ascomycota</taxon>
        <taxon>Saccharomycotina</taxon>
        <taxon>Saccharomycetes</taxon>
        <taxon>Saccharomycodales</taxon>
        <taxon>Saccharomycodaceae</taxon>
        <taxon>Hanseniaspora</taxon>
    </lineage>
</organism>
<dbReference type="Gene3D" id="1.10.287.1490">
    <property type="match status" value="2"/>
</dbReference>
<dbReference type="InterPro" id="IPR027417">
    <property type="entry name" value="P-loop_NTPase"/>
</dbReference>
<dbReference type="Gene3D" id="3.40.50.300">
    <property type="entry name" value="P-loop containing nucleotide triphosphate hydrolases"/>
    <property type="match status" value="2"/>
</dbReference>
<gene>
    <name evidence="5" type="ORF">HGUI_01135</name>
</gene>
<dbReference type="GO" id="GO:0030892">
    <property type="term" value="C:mitotic cohesin complex"/>
    <property type="evidence" value="ECO:0007669"/>
    <property type="project" value="EnsemblFungi"/>
</dbReference>
<dbReference type="GO" id="GO:0042802">
    <property type="term" value="F:identical protein binding"/>
    <property type="evidence" value="ECO:0007669"/>
    <property type="project" value="EnsemblFungi"/>
</dbReference>
<proteinExistence type="inferred from homology"/>
<dbReference type="Proteomes" id="UP000183365">
    <property type="component" value="Unassembled WGS sequence"/>
</dbReference>
<dbReference type="SUPFAM" id="SSF75553">
    <property type="entry name" value="Smc hinge domain"/>
    <property type="match status" value="1"/>
</dbReference>
<dbReference type="GO" id="GO:0005634">
    <property type="term" value="C:nucleus"/>
    <property type="evidence" value="ECO:0007669"/>
    <property type="project" value="UniProtKB-SubCell"/>
</dbReference>
<dbReference type="GO" id="GO:0016887">
    <property type="term" value="F:ATP hydrolysis activity"/>
    <property type="evidence" value="ECO:0007669"/>
    <property type="project" value="EnsemblFungi"/>
</dbReference>
<keyword evidence="1 3" id="KW-0175">Coiled coil</keyword>
<feature type="coiled-coil region" evidence="3">
    <location>
        <begin position="157"/>
        <end position="362"/>
    </location>
</feature>
<keyword evidence="2" id="KW-0539">Nucleus</keyword>
<dbReference type="Gene3D" id="1.20.1060.20">
    <property type="match status" value="1"/>
</dbReference>
<reference evidence="6" key="1">
    <citation type="submission" date="2016-11" db="EMBL/GenBank/DDBJ databases">
        <authorList>
            <person name="Guldener U."/>
        </authorList>
    </citation>
    <scope>NUCLEOTIDE SEQUENCE [LARGE SCALE GENOMIC DNA]</scope>
</reference>
<dbReference type="GO" id="GO:0051177">
    <property type="term" value="P:meiotic sister chromatid cohesion"/>
    <property type="evidence" value="ECO:0007669"/>
    <property type="project" value="EnsemblFungi"/>
</dbReference>
<dbReference type="AlphaFoldDB" id="A0A1L0CVW2"/>
<dbReference type="InterPro" id="IPR003395">
    <property type="entry name" value="RecF/RecN/SMC_N"/>
</dbReference>
<dbReference type="EMBL" id="FQNF01000014">
    <property type="protein sequence ID" value="SGZ38935.1"/>
    <property type="molecule type" value="Genomic_DNA"/>
</dbReference>
<protein>
    <recommendedName>
        <fullName evidence="2">Structural maintenance of chromosomes protein</fullName>
    </recommendedName>
</protein>
<name>A0A1L0CVW2_9ASCO</name>
<dbReference type="GO" id="GO:0000086">
    <property type="term" value="P:G2/M transition of mitotic cell cycle"/>
    <property type="evidence" value="ECO:0007669"/>
    <property type="project" value="EnsemblFungi"/>
</dbReference>
<dbReference type="OrthoDB" id="431497at2759"/>
<keyword evidence="6" id="KW-1185">Reference proteome</keyword>
<dbReference type="GO" id="GO:0007131">
    <property type="term" value="P:reciprocal meiotic recombination"/>
    <property type="evidence" value="ECO:0007669"/>
    <property type="project" value="EnsemblFungi"/>
</dbReference>
<comment type="similarity">
    <text evidence="2">Belongs to the SMC family.</text>
</comment>
<dbReference type="Pfam" id="PF06470">
    <property type="entry name" value="SMC_hinge"/>
    <property type="match status" value="1"/>
</dbReference>
<dbReference type="SMART" id="SM00968">
    <property type="entry name" value="SMC_hinge"/>
    <property type="match status" value="1"/>
</dbReference>
<dbReference type="GO" id="GO:0005524">
    <property type="term" value="F:ATP binding"/>
    <property type="evidence" value="ECO:0007669"/>
    <property type="project" value="InterPro"/>
</dbReference>
<feature type="coiled-coil region" evidence="3">
    <location>
        <begin position="861"/>
        <end position="930"/>
    </location>
</feature>
<sequence length="1198" mass="137022">MYIKNIIIQGFKTFKNQVVINDLSPNENIIIGSNGSGKTNLFAAIQFVTSEKTFNLSTDERLGYIYQGAGTVMSCFVELELDNGVKIRRTLGLKKDEFTVDGRVKTKNDYKNILISLGLLNPGSNNDYHIVPQGRITGLTNASNEERLRILKDVTGARNFEVKLEKAMKDMDETKIKRQRVDSELKELETRLNDLSEEKKHLMELQQLEKKKKVLQYVIHENYLNNINREISELSEKYEDVLESNDVSAAEVEKYETLINEKTLYLKKLKDEYQNHEDNNALSNELVAIQSELTKLENKNNMINKKVEGLNKELEELQNAQNGLNSLLNENETKRGTLEPKFKELMSKEAELQEELKKLESSQNYLLIKQGRYAKFKSISERDSWIKDQIASKNQMISKLNDSIDSSEIELTKHQLAKIQEEMETIQTSSMNECTNKIADLEKQMIAKQDVYYELVDKRTELWRSEQSLKVIVEKLEDEVKELNHKNYQTLDRSTALGLENLPVVINELGLDNQKVFGLVGELIHYSDKYKQSLESVAGSSLFNVVVDNDNTASEIMIYMQKNNLGRLSFIPLNRMPTSNAIHYPPESVGAYVALIKKLKYESYLEPCMKLLFGKSLVVKNLEIGNLLAKQYGFSAVTPDGDRVDASGAITGGFSNMSQKSIRLDTLKRIKTIREELTKNYHELEKIQNEIKALDENSVQSDNEIQQIISDIRLQKQMLKKLQESHEQKNKELLGTEIILGEMKEREHKINNEIKLVQIEKEVLEDNLRKPFGEILSEDEMNLLTTTNVKISSINSEINALKTNYTELGLELNALHQEREFIEGQINDNVSNVTIVEEKIAGLETKQRAISKRLSTVKKKEQALKRDIDSSSEELANINREMETTEEMVIELNTSLSGAQEELNKLQLHAEKFMTKISQLNTRKNALANQIAELGFISDDGLHEVKSMSENQILHNLEQITKQLQSFSNVNKRAGESFMRFLGIKENLEADANELKESEKSINNLIQTLQEQKKSAIDYVFEKIQRAFSIIFKEICPKGRGELVVNKTSTGEYEGVSVLVSFNSVDDEQLYVEQLSGGQKTVCSIALILAIQMIEPSSFYLFDEIDAALDKEFRTSIARVINNLTRGNIIIDENKKENIDIKQHSQFICTTFRKELLIHADKFLRVRYSNKHSLVESISKNDAIDFVKGEKKQRIADV</sequence>
<dbReference type="GO" id="GO:0007064">
    <property type="term" value="P:mitotic sister chromatid cohesion"/>
    <property type="evidence" value="ECO:0007669"/>
    <property type="project" value="EnsemblFungi"/>
</dbReference>
<accession>A0A1L0CVW2</accession>
<dbReference type="InterPro" id="IPR010935">
    <property type="entry name" value="SMC_hinge"/>
</dbReference>
<dbReference type="InterPro" id="IPR024704">
    <property type="entry name" value="SMC"/>
</dbReference>
<dbReference type="SUPFAM" id="SSF52540">
    <property type="entry name" value="P-loop containing nucleoside triphosphate hydrolases"/>
    <property type="match status" value="1"/>
</dbReference>
<dbReference type="GO" id="GO:1990414">
    <property type="term" value="P:replication-born double-strand break repair via sister chromatid exchange"/>
    <property type="evidence" value="ECO:0007669"/>
    <property type="project" value="EnsemblFungi"/>
</dbReference>
<evidence type="ECO:0000313" key="5">
    <source>
        <dbReference type="EMBL" id="SGZ38935.1"/>
    </source>
</evidence>
<dbReference type="PANTHER" id="PTHR43977">
    <property type="entry name" value="STRUCTURAL MAINTENANCE OF CHROMOSOMES PROTEIN 3"/>
    <property type="match status" value="1"/>
</dbReference>
<dbReference type="PIRSF" id="PIRSF005719">
    <property type="entry name" value="SMC"/>
    <property type="match status" value="1"/>
</dbReference>
<feature type="coiled-coil region" evidence="3">
    <location>
        <begin position="985"/>
        <end position="1015"/>
    </location>
</feature>
<dbReference type="InterPro" id="IPR036277">
    <property type="entry name" value="SMC_hinge_sf"/>
</dbReference>
<feature type="coiled-coil region" evidence="3">
    <location>
        <begin position="667"/>
        <end position="767"/>
    </location>
</feature>
<dbReference type="VEuPathDB" id="FungiDB:HGUI_01135"/>
<dbReference type="GO" id="GO:0019901">
    <property type="term" value="F:protein kinase binding"/>
    <property type="evidence" value="ECO:0007669"/>
    <property type="project" value="EnsemblFungi"/>
</dbReference>
<evidence type="ECO:0000259" key="4">
    <source>
        <dbReference type="SMART" id="SM00968"/>
    </source>
</evidence>
<feature type="coiled-coil region" evidence="3">
    <location>
        <begin position="409"/>
        <end position="493"/>
    </location>
</feature>
<dbReference type="Gene3D" id="3.30.70.1620">
    <property type="match status" value="1"/>
</dbReference>
<feature type="domain" description="SMC hinge" evidence="4">
    <location>
        <begin position="514"/>
        <end position="629"/>
    </location>
</feature>
<evidence type="ECO:0000256" key="3">
    <source>
        <dbReference type="SAM" id="Coils"/>
    </source>
</evidence>
<evidence type="ECO:0000256" key="2">
    <source>
        <dbReference type="PIRNR" id="PIRNR005719"/>
    </source>
</evidence>
<evidence type="ECO:0000256" key="1">
    <source>
        <dbReference type="ARBA" id="ARBA00023054"/>
    </source>
</evidence>
<evidence type="ECO:0000313" key="6">
    <source>
        <dbReference type="Proteomes" id="UP000183365"/>
    </source>
</evidence>
<dbReference type="Pfam" id="PF02463">
    <property type="entry name" value="SMC_N"/>
    <property type="match status" value="1"/>
</dbReference>
<dbReference type="GO" id="GO:0007130">
    <property type="term" value="P:synaptonemal complex assembly"/>
    <property type="evidence" value="ECO:0007669"/>
    <property type="project" value="EnsemblFungi"/>
</dbReference>
<comment type="subcellular location">
    <subcellularLocation>
        <location evidence="2">Nucleus</location>
    </subcellularLocation>
</comment>